<dbReference type="AlphaFoldDB" id="A0ABD5XZ70"/>
<organism evidence="1 2">
    <name type="scientific">Halobaculum litoreum</name>
    <dbReference type="NCBI Taxonomy" id="3031998"/>
    <lineage>
        <taxon>Archaea</taxon>
        <taxon>Methanobacteriati</taxon>
        <taxon>Methanobacteriota</taxon>
        <taxon>Stenosarchaea group</taxon>
        <taxon>Halobacteria</taxon>
        <taxon>Halobacteriales</taxon>
        <taxon>Haloferacaceae</taxon>
        <taxon>Halobaculum</taxon>
    </lineage>
</organism>
<name>A0ABD5XZ70_9EURY</name>
<evidence type="ECO:0000313" key="2">
    <source>
        <dbReference type="Proteomes" id="UP001596368"/>
    </source>
</evidence>
<proteinExistence type="predicted"/>
<accession>A0ABD5XZ70</accession>
<dbReference type="EMBL" id="JBHSZG010000001">
    <property type="protein sequence ID" value="MFC7137394.1"/>
    <property type="molecule type" value="Genomic_DNA"/>
</dbReference>
<protein>
    <submittedName>
        <fullName evidence="1">Uncharacterized protein</fullName>
    </submittedName>
</protein>
<comment type="caution">
    <text evidence="1">The sequence shown here is derived from an EMBL/GenBank/DDBJ whole genome shotgun (WGS) entry which is preliminary data.</text>
</comment>
<evidence type="ECO:0000313" key="1">
    <source>
        <dbReference type="EMBL" id="MFC7137394.1"/>
    </source>
</evidence>
<dbReference type="Proteomes" id="UP001596368">
    <property type="component" value="Unassembled WGS sequence"/>
</dbReference>
<sequence>MAELLRVEEVPLAHVDVAPDLRERLCHLLDGERTVFLHYLE</sequence>
<keyword evidence="2" id="KW-1185">Reference proteome</keyword>
<gene>
    <name evidence="1" type="ORF">ACFQRB_14995</name>
</gene>
<reference evidence="1 2" key="1">
    <citation type="journal article" date="2019" name="Int. J. Syst. Evol. Microbiol.">
        <title>The Global Catalogue of Microorganisms (GCM) 10K type strain sequencing project: providing services to taxonomists for standard genome sequencing and annotation.</title>
        <authorList>
            <consortium name="The Broad Institute Genomics Platform"/>
            <consortium name="The Broad Institute Genome Sequencing Center for Infectious Disease"/>
            <person name="Wu L."/>
            <person name="Ma J."/>
        </authorList>
    </citation>
    <scope>NUCLEOTIDE SEQUENCE [LARGE SCALE GENOMIC DNA]</scope>
    <source>
        <strain evidence="1 2">DT92</strain>
    </source>
</reference>